<gene>
    <name evidence="4" type="ORF">JOC94_000566</name>
</gene>
<protein>
    <submittedName>
        <fullName evidence="4">HSP20 family molecular chaperone IbpA</fullName>
    </submittedName>
</protein>
<dbReference type="PANTHER" id="PTHR11527">
    <property type="entry name" value="HEAT-SHOCK PROTEIN 20 FAMILY MEMBER"/>
    <property type="match status" value="1"/>
</dbReference>
<dbReference type="EMBL" id="JAFBFH010000003">
    <property type="protein sequence ID" value="MBM7713597.1"/>
    <property type="molecule type" value="Genomic_DNA"/>
</dbReference>
<dbReference type="InterPro" id="IPR031107">
    <property type="entry name" value="Small_HSP"/>
</dbReference>
<evidence type="ECO:0000259" key="3">
    <source>
        <dbReference type="PROSITE" id="PS01031"/>
    </source>
</evidence>
<reference evidence="4 5" key="1">
    <citation type="submission" date="2021-01" db="EMBL/GenBank/DDBJ databases">
        <title>Genomic Encyclopedia of Type Strains, Phase IV (KMG-IV): sequencing the most valuable type-strain genomes for metagenomic binning, comparative biology and taxonomic classification.</title>
        <authorList>
            <person name="Goeker M."/>
        </authorList>
    </citation>
    <scope>NUCLEOTIDE SEQUENCE [LARGE SCALE GENOMIC DNA]</scope>
    <source>
        <strain evidence="4 5">DSM 105453</strain>
    </source>
</reference>
<evidence type="ECO:0000313" key="5">
    <source>
        <dbReference type="Proteomes" id="UP000823485"/>
    </source>
</evidence>
<dbReference type="InterPro" id="IPR002068">
    <property type="entry name" value="A-crystallin/Hsp20_dom"/>
</dbReference>
<keyword evidence="5" id="KW-1185">Reference proteome</keyword>
<name>A0ABS2R1T2_9BACI</name>
<proteinExistence type="inferred from homology"/>
<evidence type="ECO:0000256" key="1">
    <source>
        <dbReference type="PROSITE-ProRule" id="PRU00285"/>
    </source>
</evidence>
<organism evidence="4 5">
    <name type="scientific">Siminovitchia thermophila</name>
    <dbReference type="NCBI Taxonomy" id="1245522"/>
    <lineage>
        <taxon>Bacteria</taxon>
        <taxon>Bacillati</taxon>
        <taxon>Bacillota</taxon>
        <taxon>Bacilli</taxon>
        <taxon>Bacillales</taxon>
        <taxon>Bacillaceae</taxon>
        <taxon>Siminovitchia</taxon>
    </lineage>
</organism>
<dbReference type="InterPro" id="IPR008978">
    <property type="entry name" value="HSP20-like_chaperone"/>
</dbReference>
<dbReference type="SUPFAM" id="SSF49764">
    <property type="entry name" value="HSP20-like chaperones"/>
    <property type="match status" value="1"/>
</dbReference>
<accession>A0ABS2R1T2</accession>
<dbReference type="PROSITE" id="PS01031">
    <property type="entry name" value="SHSP"/>
    <property type="match status" value="1"/>
</dbReference>
<feature type="domain" description="SHSP" evidence="3">
    <location>
        <begin position="46"/>
        <end position="155"/>
    </location>
</feature>
<dbReference type="CDD" id="cd06464">
    <property type="entry name" value="ACD_sHsps-like"/>
    <property type="match status" value="1"/>
</dbReference>
<sequence>MTDQNQDKNSPGQPSEAVHYFLKAMNDFFEHRPVKGFLESMDELFASSPLSSFPAELKETEKEYVVQAKLPGIRKEQIAIDVWNQHLTISVLHHESFTAENEHKEIIQQKETMKKSTRTIPLTKPIDNKGVKAIFENGLLIIKIPKIKGKRIEIP</sequence>
<comment type="similarity">
    <text evidence="1 2">Belongs to the small heat shock protein (HSP20) family.</text>
</comment>
<evidence type="ECO:0000313" key="4">
    <source>
        <dbReference type="EMBL" id="MBM7713597.1"/>
    </source>
</evidence>
<dbReference type="Pfam" id="PF00011">
    <property type="entry name" value="HSP20"/>
    <property type="match status" value="1"/>
</dbReference>
<dbReference type="Proteomes" id="UP000823485">
    <property type="component" value="Unassembled WGS sequence"/>
</dbReference>
<dbReference type="Gene3D" id="2.60.40.790">
    <property type="match status" value="1"/>
</dbReference>
<comment type="caution">
    <text evidence="4">The sequence shown here is derived from an EMBL/GenBank/DDBJ whole genome shotgun (WGS) entry which is preliminary data.</text>
</comment>
<dbReference type="RefSeq" id="WP_077113345.1">
    <property type="nucleotide sequence ID" value="NZ_JAFBFH010000003.1"/>
</dbReference>
<evidence type="ECO:0000256" key="2">
    <source>
        <dbReference type="RuleBase" id="RU003616"/>
    </source>
</evidence>